<dbReference type="InterPro" id="IPR003439">
    <property type="entry name" value="ABC_transporter-like_ATP-bd"/>
</dbReference>
<dbReference type="EMBL" id="AKKL01000021">
    <property type="protein sequence ID" value="EKT62334.1"/>
    <property type="molecule type" value="Genomic_DNA"/>
</dbReference>
<proteinExistence type="predicted"/>
<dbReference type="OrthoDB" id="6455501at2"/>
<protein>
    <recommendedName>
        <fullName evidence="1">ABC transporter domain-containing protein</fullName>
    </recommendedName>
</protein>
<dbReference type="SUPFAM" id="SSF52540">
    <property type="entry name" value="P-loop containing nucleoside triphosphate hydrolases"/>
    <property type="match status" value="1"/>
</dbReference>
<accession>K8WP32</accession>
<dbReference type="Pfam" id="PF00005">
    <property type="entry name" value="ABC_tran"/>
    <property type="match status" value="1"/>
</dbReference>
<dbReference type="PATRIC" id="fig|1141662.3.peg.1784"/>
<dbReference type="InterPro" id="IPR015854">
    <property type="entry name" value="ABC_transpr_LolD-like"/>
</dbReference>
<dbReference type="InterPro" id="IPR027417">
    <property type="entry name" value="P-loop_NTPase"/>
</dbReference>
<dbReference type="PANTHER" id="PTHR24220">
    <property type="entry name" value="IMPORT ATP-BINDING PROTEIN"/>
    <property type="match status" value="1"/>
</dbReference>
<organism evidence="2 3">
    <name type="scientific">Providencia burhodogranariea DSM 19968</name>
    <dbReference type="NCBI Taxonomy" id="1141662"/>
    <lineage>
        <taxon>Bacteria</taxon>
        <taxon>Pseudomonadati</taxon>
        <taxon>Pseudomonadota</taxon>
        <taxon>Gammaproteobacteria</taxon>
        <taxon>Enterobacterales</taxon>
        <taxon>Morganellaceae</taxon>
        <taxon>Providencia</taxon>
    </lineage>
</organism>
<dbReference type="Gene3D" id="3.40.50.300">
    <property type="entry name" value="P-loop containing nucleotide triphosphate hydrolases"/>
    <property type="match status" value="1"/>
</dbReference>
<evidence type="ECO:0000313" key="2">
    <source>
        <dbReference type="EMBL" id="EKT62334.1"/>
    </source>
</evidence>
<name>K8WP32_9GAMM</name>
<comment type="caution">
    <text evidence="2">The sequence shown here is derived from an EMBL/GenBank/DDBJ whole genome shotgun (WGS) entry which is preliminary data.</text>
</comment>
<dbReference type="Proteomes" id="UP000009336">
    <property type="component" value="Unassembled WGS sequence"/>
</dbReference>
<dbReference type="GO" id="GO:0016887">
    <property type="term" value="F:ATP hydrolysis activity"/>
    <property type="evidence" value="ECO:0007669"/>
    <property type="project" value="InterPro"/>
</dbReference>
<dbReference type="RefSeq" id="WP_008911780.1">
    <property type="nucleotide sequence ID" value="NZ_KB233222.1"/>
</dbReference>
<dbReference type="eggNOG" id="COG1136">
    <property type="taxonomic scope" value="Bacteria"/>
</dbReference>
<keyword evidence="3" id="KW-1185">Reference proteome</keyword>
<evidence type="ECO:0000259" key="1">
    <source>
        <dbReference type="PROSITE" id="PS50893"/>
    </source>
</evidence>
<dbReference type="AlphaFoldDB" id="K8WP32"/>
<sequence length="235" mass="27598">MNKFKNSEQIPIISLLNVNKTSSKFINKNQILKNINFNAKVNDLIVIEYEDEVEINSLINIILGLDNLYNGHAYFLGNELQSLNGKQRAMLRLRNQSIISKEMRLFDNLNVFENIYYSLLKNKGGKEIEEFKYKVIQSLRYMGVEDFINKKPKQIPSDYLMKIAYARALAKNPKLIIIDYHISNYDSNEFNLFLEILYRVYFDFKITTILITNDRRFSNSINNIMLLKDGELARV</sequence>
<dbReference type="GO" id="GO:0005524">
    <property type="term" value="F:ATP binding"/>
    <property type="evidence" value="ECO:0007669"/>
    <property type="project" value="InterPro"/>
</dbReference>
<feature type="domain" description="ABC transporter" evidence="1">
    <location>
        <begin position="13"/>
        <end position="235"/>
    </location>
</feature>
<dbReference type="STRING" id="1141662.OOA_08797"/>
<gene>
    <name evidence="2" type="ORF">OOA_08797</name>
</gene>
<dbReference type="GO" id="GO:0022857">
    <property type="term" value="F:transmembrane transporter activity"/>
    <property type="evidence" value="ECO:0007669"/>
    <property type="project" value="TreeGrafter"/>
</dbReference>
<dbReference type="PROSITE" id="PS50893">
    <property type="entry name" value="ABC_TRANSPORTER_2"/>
    <property type="match status" value="1"/>
</dbReference>
<dbReference type="PANTHER" id="PTHR24220:SF86">
    <property type="entry name" value="ABC TRANSPORTER ABCH.1"/>
    <property type="match status" value="1"/>
</dbReference>
<evidence type="ECO:0000313" key="3">
    <source>
        <dbReference type="Proteomes" id="UP000009336"/>
    </source>
</evidence>
<dbReference type="GO" id="GO:0005886">
    <property type="term" value="C:plasma membrane"/>
    <property type="evidence" value="ECO:0007669"/>
    <property type="project" value="TreeGrafter"/>
</dbReference>
<reference evidence="2 3" key="1">
    <citation type="journal article" date="2012" name="BMC Genomics">
        <title>Comparative genomics of bacteria in the genus Providencia isolated from wild Drosophila melanogaster.</title>
        <authorList>
            <person name="Galac M.R."/>
            <person name="Lazzaro B.P."/>
        </authorList>
    </citation>
    <scope>NUCLEOTIDE SEQUENCE [LARGE SCALE GENOMIC DNA]</scope>
    <source>
        <strain evidence="2 3">DSM 19968</strain>
    </source>
</reference>
<dbReference type="HOGENOM" id="CLU_000604_1_22_6"/>